<reference evidence="2" key="1">
    <citation type="journal article" date="2019" name="Int. J. Syst. Evol. Microbiol.">
        <title>The Global Catalogue of Microorganisms (GCM) 10K type strain sequencing project: providing services to taxonomists for standard genome sequencing and annotation.</title>
        <authorList>
            <consortium name="The Broad Institute Genomics Platform"/>
            <consortium name="The Broad Institute Genome Sequencing Center for Infectious Disease"/>
            <person name="Wu L."/>
            <person name="Ma J."/>
        </authorList>
    </citation>
    <scope>NUCLEOTIDE SEQUENCE [LARGE SCALE GENOMIC DNA]</scope>
    <source>
        <strain evidence="2">CGMCC 1.10992</strain>
    </source>
</reference>
<accession>A0ABW4XKR4</accession>
<dbReference type="RefSeq" id="WP_345340779.1">
    <property type="nucleotide sequence ID" value="NZ_BAABLI010000016.1"/>
</dbReference>
<evidence type="ECO:0000313" key="1">
    <source>
        <dbReference type="EMBL" id="MFD2095825.1"/>
    </source>
</evidence>
<evidence type="ECO:0000313" key="2">
    <source>
        <dbReference type="Proteomes" id="UP001597380"/>
    </source>
</evidence>
<keyword evidence="2" id="KW-1185">Reference proteome</keyword>
<sequence>MTQLFKFLLVIFISSLFLAPASARLIEFDLSGSERRVDGDGEELPTRRVEGNLYYDIELGQMVAGVLNISGHRFVYDEASGVGASYLIGNAWDYGMWIDFEVTFRSTSEPGSSVFWDRNQYEFWVPDEFIPCNIDSRIPCGNPHMEERIWDYLVERESLPDAYPVYQDSYYANGDRGTMWVIPDAYRYIDEVPDFKVPEPLPALLMLLMLTTLTRLRVRR</sequence>
<proteinExistence type="predicted"/>
<evidence type="ECO:0008006" key="3">
    <source>
        <dbReference type="Google" id="ProtNLM"/>
    </source>
</evidence>
<name>A0ABW4XKR4_9GAMM</name>
<gene>
    <name evidence="1" type="ORF">ACFSJ3_07495</name>
</gene>
<dbReference type="Proteomes" id="UP001597380">
    <property type="component" value="Unassembled WGS sequence"/>
</dbReference>
<protein>
    <recommendedName>
        <fullName evidence="3">PEP-CTERM sorting domain-containing protein</fullName>
    </recommendedName>
</protein>
<dbReference type="EMBL" id="JBHUHT010000010">
    <property type="protein sequence ID" value="MFD2095825.1"/>
    <property type="molecule type" value="Genomic_DNA"/>
</dbReference>
<comment type="caution">
    <text evidence="1">The sequence shown here is derived from an EMBL/GenBank/DDBJ whole genome shotgun (WGS) entry which is preliminary data.</text>
</comment>
<organism evidence="1 2">
    <name type="scientific">Corallincola platygyrae</name>
    <dbReference type="NCBI Taxonomy" id="1193278"/>
    <lineage>
        <taxon>Bacteria</taxon>
        <taxon>Pseudomonadati</taxon>
        <taxon>Pseudomonadota</taxon>
        <taxon>Gammaproteobacteria</taxon>
        <taxon>Alteromonadales</taxon>
        <taxon>Psychromonadaceae</taxon>
        <taxon>Corallincola</taxon>
    </lineage>
</organism>